<dbReference type="Proteomes" id="UP001300745">
    <property type="component" value="Unassembled WGS sequence"/>
</dbReference>
<organism evidence="1 2">
    <name type="scientific">Mycobacterium pinniadriaticum</name>
    <dbReference type="NCBI Taxonomy" id="2994102"/>
    <lineage>
        <taxon>Bacteria</taxon>
        <taxon>Bacillati</taxon>
        <taxon>Actinomycetota</taxon>
        <taxon>Actinomycetes</taxon>
        <taxon>Mycobacteriales</taxon>
        <taxon>Mycobacteriaceae</taxon>
        <taxon>Mycobacterium</taxon>
    </lineage>
</organism>
<name>A0ABT3SGC7_9MYCO</name>
<accession>A0ABT3SGC7</accession>
<reference evidence="1 2" key="1">
    <citation type="submission" date="2022-11" db="EMBL/GenBank/DDBJ databases">
        <title>Mycobacterium sp. nov.</title>
        <authorList>
            <person name="Papic B."/>
            <person name="Spicic S."/>
            <person name="Duvnjak S."/>
        </authorList>
    </citation>
    <scope>NUCLEOTIDE SEQUENCE [LARGE SCALE GENOMIC DNA]</scope>
    <source>
        <strain evidence="1 2">CVI_P4</strain>
    </source>
</reference>
<sequence length="307" mass="32253">MPTLSNVWRGRINTGTRGAGRIILAVLVATSSISGASTLKHWIFPDPPLPVAEIAGDTINQTDLVKSFAIDCVTTYLTAATSQGTELSRCFPDAAHMTVPSTPALTITSPTAYAHRTGPTRDLLATYGVLVGVTEQPYPTAVPVRNYYQIPLGVYGGDAVRALDNLARLDAPPAGTTVELGYPVNIPNNNPVATTLAGFIATYLTGSPGLDRFITTDSRLTPVKNPYASATVTSVRAIGTPPDNPAENFTLPVRVTVAARSAEYTPYNLSYPLIVRASGGNWFVSAIEAVPELADSAPEPPTTAEGG</sequence>
<evidence type="ECO:0008006" key="3">
    <source>
        <dbReference type="Google" id="ProtNLM"/>
    </source>
</evidence>
<comment type="caution">
    <text evidence="1">The sequence shown here is derived from an EMBL/GenBank/DDBJ whole genome shotgun (WGS) entry which is preliminary data.</text>
</comment>
<protein>
    <recommendedName>
        <fullName evidence="3">Conjugative transposon protein TcpC</fullName>
    </recommendedName>
</protein>
<evidence type="ECO:0000313" key="2">
    <source>
        <dbReference type="Proteomes" id="UP001300745"/>
    </source>
</evidence>
<dbReference type="EMBL" id="JAPJDO010000012">
    <property type="protein sequence ID" value="MCX2938199.1"/>
    <property type="molecule type" value="Genomic_DNA"/>
</dbReference>
<keyword evidence="2" id="KW-1185">Reference proteome</keyword>
<evidence type="ECO:0000313" key="1">
    <source>
        <dbReference type="EMBL" id="MCX2938199.1"/>
    </source>
</evidence>
<gene>
    <name evidence="1" type="ORF">ORI27_15940</name>
</gene>
<dbReference type="RefSeq" id="WP_265997870.1">
    <property type="nucleotide sequence ID" value="NZ_JAPJDN010000012.1"/>
</dbReference>
<proteinExistence type="predicted"/>